<dbReference type="Pfam" id="PF00501">
    <property type="entry name" value="AMP-binding"/>
    <property type="match status" value="1"/>
</dbReference>
<dbReference type="NCBIfam" id="TIGR01733">
    <property type="entry name" value="AA-adenyl-dom"/>
    <property type="match status" value="1"/>
</dbReference>
<dbReference type="FunFam" id="3.40.50.980:FF:000001">
    <property type="entry name" value="Non-ribosomal peptide synthetase"/>
    <property type="match status" value="1"/>
</dbReference>
<dbReference type="Pfam" id="PF00668">
    <property type="entry name" value="Condensation"/>
    <property type="match status" value="1"/>
</dbReference>
<dbReference type="InterPro" id="IPR042099">
    <property type="entry name" value="ANL_N_sf"/>
</dbReference>
<dbReference type="InterPro" id="IPR029058">
    <property type="entry name" value="AB_hydrolase_fold"/>
</dbReference>
<evidence type="ECO:0000313" key="3">
    <source>
        <dbReference type="Proteomes" id="UP000264702"/>
    </source>
</evidence>
<dbReference type="GO" id="GO:0005829">
    <property type="term" value="C:cytosol"/>
    <property type="evidence" value="ECO:0007669"/>
    <property type="project" value="TreeGrafter"/>
</dbReference>
<dbReference type="GO" id="GO:0031177">
    <property type="term" value="F:phosphopantetheine binding"/>
    <property type="evidence" value="ECO:0007669"/>
    <property type="project" value="TreeGrafter"/>
</dbReference>
<dbReference type="Pfam" id="PF00550">
    <property type="entry name" value="PP-binding"/>
    <property type="match status" value="1"/>
</dbReference>
<dbReference type="InterPro" id="IPR010071">
    <property type="entry name" value="AA_adenyl_dom"/>
</dbReference>
<dbReference type="InterPro" id="IPR000873">
    <property type="entry name" value="AMP-dep_synth/lig_dom"/>
</dbReference>
<dbReference type="Gene3D" id="1.10.10.1830">
    <property type="entry name" value="Non-ribosomal peptide synthase, adenylation domain"/>
    <property type="match status" value="1"/>
</dbReference>
<dbReference type="Pfam" id="PF13193">
    <property type="entry name" value="AMP-binding_C"/>
    <property type="match status" value="1"/>
</dbReference>
<accession>A0A372ILJ4</accession>
<dbReference type="InterPro" id="IPR045851">
    <property type="entry name" value="AMP-bd_C_sf"/>
</dbReference>
<gene>
    <name evidence="2" type="ORF">D0Y96_14255</name>
</gene>
<dbReference type="InterPro" id="IPR001242">
    <property type="entry name" value="Condensation_dom"/>
</dbReference>
<dbReference type="RefSeq" id="WP_117301158.1">
    <property type="nucleotide sequence ID" value="NZ_QVQT02000005.1"/>
</dbReference>
<keyword evidence="3" id="KW-1185">Reference proteome</keyword>
<evidence type="ECO:0000259" key="1">
    <source>
        <dbReference type="PROSITE" id="PS50075"/>
    </source>
</evidence>
<sequence>MGLGYGRGRRRRARRDRDLNEYAVDLYPTRFTERKLLLNTAYDLTDLQFLELLRQRNVELRSSDGRLRVSAPPGVLDAELQAELVRRKGWLLDHLKRNATARPLPPLEPRRPDQPVPLTFAQENIWLVDRFHPGNVAYNMPEAFLIEDEVDPAIFQTAVDGLVARHESLRTSVRTVHGEAMQSIAAWLSTPSGFTDLSDLHGEEQDRQLHEALREAVRQPFFLDHPPLIRFHLFRLARKRHVAFVNVHHIVADQWSMGILRSELIRFYAAAVNHSVPELAPLPIQYGDYAVWERQAPGNRIEEQIRYWKDRLRDAPVHLELPFSRRHLPMLSFAGATHPFTVSADTLRALRSLARAENASLYMTLLTTFAVLLYRYTGKEDFCIGSPVTGRSRTETEPLIGMFVNTLVLRCDLQGRPGFRELLRRIRETALGAYANKDVPFQRLVTELRHEREAGTSPLFQIMFALDSFMQPGTAAFVQVDTDPGIAKFDLTLQLTELPDSVSGWFEYRTDLFDAADIQNFAACFSVMLDAIARDPETSIADVPLLSAEERHRILVEWNDTAMDFEKGQTLHSLFEEQAERTPDATAARWESQRVSYRELEAHANRIAKTLIDGGVRREDPIGICMKRSPAMIAAMLGVLKAGGAYLPLDPAYPAQRLSAMVEDSGCRIVVTDASGAPEWLALTAGVANCEADGEAVAAASDARPEIAVNGGSLAYVMYTSGSTGRPKGVAIEHHSVVSLLHWGGEAFSRELLSGVLASTSICFDLSVFEIFLPLSQGGMVILADDLLQLPELAAREEVTLVNTVPSAAAALLRSHALPPSVRCVNLAGEPLTAELVQQLYAKSGVRDVCDLYGPTETTVYSTFARRRPDAAPTIGRPLANTRIYLLDENLQPVPTGVPGQIYIAGEGVARGYLKRPDLTAERFVPLNLLSEPERAYATGDMAKYRANGDIEYLGRMDQQIKLRGYRIELGEIEAVLRQHPAIEDAAVLLQKNAAQGDFLVACVVKRAGIEIDTAELAAHQQRLLPSWMTAGQIAVIDRIPVTQNGKINRGALAASIQIPRDEMRGPQPPRDRLERELVNLWEYCFDRRPIGIDDNFFDLGGHSLLAFRLFSEIQERMGNTFLLSVLFESPTIRQLARKVHEERWAQPASSLTGIREGGSRLPLYFVHRLTADIDGYRRLGEHLDAERPLYALQYSTMPAQRGKAADPPAMLADQLQSFQPKGPYLLGGASADAAMLLAVSAELANRQQTVERLVLIEDATHHGSAPASSQEERAGIFSKLRTRLTGTGRASQGADRIGGVLVFEMENSTARTKAAQIPEWVPADSRRIEIHRIAGRPAGLLAEPSVTEIAEILNRHLRETD</sequence>
<dbReference type="InterPro" id="IPR023213">
    <property type="entry name" value="CAT-like_dom_sf"/>
</dbReference>
<dbReference type="GO" id="GO:0047527">
    <property type="term" value="F:2,3-dihydroxybenzoate-serine ligase activity"/>
    <property type="evidence" value="ECO:0007669"/>
    <property type="project" value="TreeGrafter"/>
</dbReference>
<dbReference type="Pfam" id="PF18563">
    <property type="entry name" value="TubC_N"/>
    <property type="match status" value="1"/>
</dbReference>
<protein>
    <submittedName>
        <fullName evidence="2">Amino acid adenylation domain-containing protein</fullName>
    </submittedName>
</protein>
<dbReference type="GO" id="GO:0009239">
    <property type="term" value="P:enterobactin biosynthetic process"/>
    <property type="evidence" value="ECO:0007669"/>
    <property type="project" value="TreeGrafter"/>
</dbReference>
<dbReference type="EMBL" id="QVQT01000005">
    <property type="protein sequence ID" value="RFU15619.1"/>
    <property type="molecule type" value="Genomic_DNA"/>
</dbReference>
<dbReference type="PANTHER" id="PTHR45527">
    <property type="entry name" value="NONRIBOSOMAL PEPTIDE SYNTHETASE"/>
    <property type="match status" value="1"/>
</dbReference>
<dbReference type="Gene3D" id="3.40.50.1820">
    <property type="entry name" value="alpha/beta hydrolase"/>
    <property type="match status" value="1"/>
</dbReference>
<dbReference type="GO" id="GO:0043041">
    <property type="term" value="P:amino acid activation for nonribosomal peptide biosynthetic process"/>
    <property type="evidence" value="ECO:0007669"/>
    <property type="project" value="TreeGrafter"/>
</dbReference>
<dbReference type="FunFam" id="3.40.50.12780:FF:000012">
    <property type="entry name" value="Non-ribosomal peptide synthetase"/>
    <property type="match status" value="1"/>
</dbReference>
<dbReference type="InterPro" id="IPR044894">
    <property type="entry name" value="TubC_N_sf"/>
</dbReference>
<dbReference type="InterPro" id="IPR020845">
    <property type="entry name" value="AMP-binding_CS"/>
</dbReference>
<proteinExistence type="predicted"/>
<dbReference type="InterPro" id="IPR009081">
    <property type="entry name" value="PP-bd_ACP"/>
</dbReference>
<dbReference type="Proteomes" id="UP000264702">
    <property type="component" value="Unassembled WGS sequence"/>
</dbReference>
<dbReference type="PANTHER" id="PTHR45527:SF1">
    <property type="entry name" value="FATTY ACID SYNTHASE"/>
    <property type="match status" value="1"/>
</dbReference>
<dbReference type="Gene3D" id="3.40.50.12780">
    <property type="entry name" value="N-terminal domain of ligase-like"/>
    <property type="match status" value="1"/>
</dbReference>
<feature type="domain" description="Carrier" evidence="1">
    <location>
        <begin position="1069"/>
        <end position="1144"/>
    </location>
</feature>
<dbReference type="SUPFAM" id="SSF53474">
    <property type="entry name" value="alpha/beta-Hydrolases"/>
    <property type="match status" value="1"/>
</dbReference>
<dbReference type="InterPro" id="IPR025110">
    <property type="entry name" value="AMP-bd_C"/>
</dbReference>
<dbReference type="GO" id="GO:0009366">
    <property type="term" value="C:enterobactin synthetase complex"/>
    <property type="evidence" value="ECO:0007669"/>
    <property type="project" value="TreeGrafter"/>
</dbReference>
<dbReference type="OrthoDB" id="110547at2"/>
<reference evidence="2 3" key="1">
    <citation type="submission" date="2018-08" db="EMBL/GenBank/DDBJ databases">
        <title>Acidipila sp. 4G-K13, an acidobacterium isolated from forest soil.</title>
        <authorList>
            <person name="Gao Z.-H."/>
            <person name="Qiu L.-H."/>
        </authorList>
    </citation>
    <scope>NUCLEOTIDE SEQUENCE [LARGE SCALE GENOMIC DNA]</scope>
    <source>
        <strain evidence="2 3">4G-K13</strain>
    </source>
</reference>
<dbReference type="InterPro" id="IPR041464">
    <property type="entry name" value="TubC_N"/>
</dbReference>
<organism evidence="2 3">
    <name type="scientific">Paracidobacterium acidisoli</name>
    <dbReference type="NCBI Taxonomy" id="2303751"/>
    <lineage>
        <taxon>Bacteria</taxon>
        <taxon>Pseudomonadati</taxon>
        <taxon>Acidobacteriota</taxon>
        <taxon>Terriglobia</taxon>
        <taxon>Terriglobales</taxon>
        <taxon>Acidobacteriaceae</taxon>
        <taxon>Paracidobacterium</taxon>
    </lineage>
</organism>
<dbReference type="Gene3D" id="3.30.559.10">
    <property type="entry name" value="Chloramphenicol acetyltransferase-like domain"/>
    <property type="match status" value="1"/>
</dbReference>
<dbReference type="Gene3D" id="3.30.559.30">
    <property type="entry name" value="Nonribosomal peptide synthetase, condensation domain"/>
    <property type="match status" value="1"/>
</dbReference>
<evidence type="ECO:0000313" key="2">
    <source>
        <dbReference type="EMBL" id="RFU15619.1"/>
    </source>
</evidence>
<dbReference type="PROSITE" id="PS50075">
    <property type="entry name" value="CARRIER"/>
    <property type="match status" value="1"/>
</dbReference>
<dbReference type="SUPFAM" id="SSF56801">
    <property type="entry name" value="Acetyl-CoA synthetase-like"/>
    <property type="match status" value="1"/>
</dbReference>
<name>A0A372ILJ4_9BACT</name>
<dbReference type="Gene3D" id="3.30.300.30">
    <property type="match status" value="1"/>
</dbReference>
<dbReference type="SUPFAM" id="SSF52777">
    <property type="entry name" value="CoA-dependent acyltransferases"/>
    <property type="match status" value="2"/>
</dbReference>
<dbReference type="PROSITE" id="PS00455">
    <property type="entry name" value="AMP_BINDING"/>
    <property type="match status" value="1"/>
</dbReference>
<dbReference type="CDD" id="cd19531">
    <property type="entry name" value="LCL_NRPS-like"/>
    <property type="match status" value="1"/>
</dbReference>
<comment type="caution">
    <text evidence="2">The sequence shown here is derived from an EMBL/GenBank/DDBJ whole genome shotgun (WGS) entry which is preliminary data.</text>
</comment>